<evidence type="ECO:0000313" key="4">
    <source>
        <dbReference type="Proteomes" id="UP000186136"/>
    </source>
</evidence>
<feature type="compositionally biased region" description="Basic and acidic residues" evidence="1">
    <location>
        <begin position="120"/>
        <end position="133"/>
    </location>
</feature>
<feature type="compositionally biased region" description="Basic and acidic residues" evidence="1">
    <location>
        <begin position="39"/>
        <end position="52"/>
    </location>
</feature>
<evidence type="ECO:0000313" key="3">
    <source>
        <dbReference type="EMBL" id="GAV27999.1"/>
    </source>
</evidence>
<feature type="region of interest" description="Disordered" evidence="1">
    <location>
        <begin position="120"/>
        <end position="142"/>
    </location>
</feature>
<feature type="compositionally biased region" description="Polar residues" evidence="1">
    <location>
        <begin position="53"/>
        <end position="63"/>
    </location>
</feature>
<organism evidence="3 4">
    <name type="scientific">Pichia membranifaciens</name>
    <dbReference type="NCBI Taxonomy" id="4926"/>
    <lineage>
        <taxon>Eukaryota</taxon>
        <taxon>Fungi</taxon>
        <taxon>Dikarya</taxon>
        <taxon>Ascomycota</taxon>
        <taxon>Saccharomycotina</taxon>
        <taxon>Pichiomycetes</taxon>
        <taxon>Pichiales</taxon>
        <taxon>Pichiaceae</taxon>
        <taxon>Pichia</taxon>
    </lineage>
</organism>
<gene>
    <name evidence="3" type="ORF">PMKS-001467</name>
</gene>
<evidence type="ECO:0000256" key="1">
    <source>
        <dbReference type="SAM" id="MobiDB-lite"/>
    </source>
</evidence>
<keyword evidence="2" id="KW-0732">Signal</keyword>
<reference evidence="3 4" key="1">
    <citation type="submission" date="2016-08" db="EMBL/GenBank/DDBJ databases">
        <title>Whole genome shotgun sequence of Pichia membranifaciens KS47-1.</title>
        <authorList>
            <person name="Konishi M."/>
            <person name="Ishida M."/>
            <person name="Arakawa T."/>
            <person name="Kato Y."/>
            <person name="Horiuchi J."/>
        </authorList>
    </citation>
    <scope>NUCLEOTIDE SEQUENCE [LARGE SCALE GENOMIC DNA]</scope>
    <source>
        <strain evidence="3 4">KS47-1</strain>
    </source>
</reference>
<feature type="region of interest" description="Disordered" evidence="1">
    <location>
        <begin position="39"/>
        <end position="85"/>
    </location>
</feature>
<name>A0A1Q2YEN3_9ASCO</name>
<proteinExistence type="predicted"/>
<sequence>MFLILLVVMVVMVAVTIMLPQLSGLTTYTNNPDYIAKQRERKEAKNKSRSSRDFSGQQQQNAFSYAAPDAEIEGEDQAVSSKSSAFRGVRSTLSKLAHPQLTESDIPIKLELVGENELKRRARRREEEPKKINADPNNFDYDIDEFIDEENRKEVLESQQDAQRRYGMSDV</sequence>
<dbReference type="Proteomes" id="UP000186136">
    <property type="component" value="Unassembled WGS sequence"/>
</dbReference>
<dbReference type="OrthoDB" id="4092812at2759"/>
<keyword evidence="4" id="KW-1185">Reference proteome</keyword>
<dbReference type="EMBL" id="BDGI01000054">
    <property type="protein sequence ID" value="GAV27999.1"/>
    <property type="molecule type" value="Genomic_DNA"/>
</dbReference>
<accession>A0A1Q2YEN3</accession>
<feature type="signal peptide" evidence="2">
    <location>
        <begin position="1"/>
        <end position="24"/>
    </location>
</feature>
<feature type="chain" id="PRO_5012298086" evidence="2">
    <location>
        <begin position="25"/>
        <end position="171"/>
    </location>
</feature>
<dbReference type="AlphaFoldDB" id="A0A1Q2YEN3"/>
<evidence type="ECO:0000256" key="2">
    <source>
        <dbReference type="SAM" id="SignalP"/>
    </source>
</evidence>
<comment type="caution">
    <text evidence="3">The sequence shown here is derived from an EMBL/GenBank/DDBJ whole genome shotgun (WGS) entry which is preliminary data.</text>
</comment>
<protein>
    <submittedName>
        <fullName evidence="3">Uncharacterized protein</fullName>
    </submittedName>
</protein>